<dbReference type="Proteomes" id="UP000377595">
    <property type="component" value="Unassembled WGS sequence"/>
</dbReference>
<evidence type="ECO:0000259" key="1">
    <source>
        <dbReference type="Pfam" id="PF12770"/>
    </source>
</evidence>
<dbReference type="PANTHER" id="PTHR19959">
    <property type="entry name" value="KINESIN LIGHT CHAIN"/>
    <property type="match status" value="1"/>
</dbReference>
<keyword evidence="3" id="KW-1185">Reference proteome</keyword>
<dbReference type="AlphaFoldDB" id="A0A5M3XX81"/>
<dbReference type="InterPro" id="IPR024983">
    <property type="entry name" value="CHAT_dom"/>
</dbReference>
<dbReference type="RefSeq" id="WP_170321790.1">
    <property type="nucleotide sequence ID" value="NZ_BAAAHM010000024.1"/>
</dbReference>
<name>A0A5M3XX81_9ACTN</name>
<accession>A0A5M3XX81</accession>
<organism evidence="2 3">
    <name type="scientific">Acrocarpospora pleiomorpha</name>
    <dbReference type="NCBI Taxonomy" id="90975"/>
    <lineage>
        <taxon>Bacteria</taxon>
        <taxon>Bacillati</taxon>
        <taxon>Actinomycetota</taxon>
        <taxon>Actinomycetes</taxon>
        <taxon>Streptosporangiales</taxon>
        <taxon>Streptosporangiaceae</taxon>
        <taxon>Acrocarpospora</taxon>
    </lineage>
</organism>
<comment type="caution">
    <text evidence="2">The sequence shown here is derived from an EMBL/GenBank/DDBJ whole genome shotgun (WGS) entry which is preliminary data.</text>
</comment>
<dbReference type="InterPro" id="IPR011990">
    <property type="entry name" value="TPR-like_helical_dom_sf"/>
</dbReference>
<dbReference type="Gene3D" id="1.25.40.10">
    <property type="entry name" value="Tetratricopeptide repeat domain"/>
    <property type="match status" value="3"/>
</dbReference>
<dbReference type="PANTHER" id="PTHR19959:SF119">
    <property type="entry name" value="FUNGAL LIPASE-LIKE DOMAIN-CONTAINING PROTEIN"/>
    <property type="match status" value="1"/>
</dbReference>
<evidence type="ECO:0000313" key="2">
    <source>
        <dbReference type="EMBL" id="GES24013.1"/>
    </source>
</evidence>
<dbReference type="SUPFAM" id="SSF48452">
    <property type="entry name" value="TPR-like"/>
    <property type="match status" value="2"/>
</dbReference>
<protein>
    <submittedName>
        <fullName evidence="2">CHAT domain-containing protein</fullName>
    </submittedName>
</protein>
<dbReference type="Pfam" id="PF12770">
    <property type="entry name" value="CHAT"/>
    <property type="match status" value="1"/>
</dbReference>
<sequence length="1231" mass="132637">MTERDRLLAEVEGWLGRVAAERDMALVLHPDALAAGGALADAMGGNDPDAWLVLGWLHWYRFQSLPPEEGQDDFTLAIDMFAECFVAAAGQIQLPEIVLPLLARRAARPAAELLERAMHSADARFLSAVVMLWERIVETAAPDDSGRTYGLANLSGALAIRASLTRSVQDLDRAIAVLEEAIALTPPEHEDQLGFLNNISSMRMARLNLTESDPDLNSAIATLRDVVEATPANDPDRVMYLYNLGNSLRKRFNRFGDLADLDASLQALETARSTVDPADPNRARYLAGLGDTLLARFERIGDEADLDRGILVVEEAVAATPPDHPDHTDRLAALANAAHLRHTRFGSPRDLDTALALFQRIVQILSTGDPDWARHHANLGAVHMIRFELYGDPDDMRQGIESMQVAISAAPEESQDRAEWSSNLGAALRARFERTGELADLDTAIQVGREAVAATAEDFGERAIRMSNLAGSYAARSRRTGAPADLDLAIELEHAVLEAVPDGHFYLPMFASNLGYSLWERFIRARSEADLEESIAACRTAVTAVPAGHPQLPMFLNNLALPLRSKAELTGAAPDIEAAVDICRTAVEATSPEDPSRSMRLSNLANALHLRFARTGDLADLDASIEAGQASLDVLPPDHPSRAERLSNHSVSLRSRFERSGDPADLDALITVLEEAASQESAAPSVRINAARVAAQFLDDAPARAADLLEQAILLLPEVTPRRIGRGDRQRALTGLSGIAGGAAALVLAGRGPSREARALRLLEAGRAVLLSQSLATRGDLSELRDRHPALAGRFTELRDLLDASPEDGGLVPPRFGRPDDATADRHRLAQEFARLLETIRERDGFASFGLPPSVEELLAEAVHGPVVVFSVSGHRCDALLLTRDGITTLPLPGLTLDTLAEHIQIFHNALFRTSDPHATVTERLAAQGTLREILGWLWDNATGPVLDALGFHGAPAGDLWPRVWWSPGGALGLLPLHASGHHDEQGRSVLDRVVSSYTPTIGALRHARQRISRPGGPERALIVAMPTTPGLRNRGRLPHAATEAARVAARIPGSIQLTEPHPLFDTAAPGPLPTKANVLAHLPTFTVAHFACHGASDPADPSRSLLFLHDHADDPLTIAGLAPIDLDHARLAYLSACHTAMTAGTELLDEAIHLTSAFQLAGFPHVIGTQWQINDAVAAELADNFYTHLTATGAPDYSRAAHALHHAVRALRARFPQSPSLWGAYLHAGA</sequence>
<dbReference type="EMBL" id="BLAF01000047">
    <property type="protein sequence ID" value="GES24013.1"/>
    <property type="molecule type" value="Genomic_DNA"/>
</dbReference>
<feature type="domain" description="CHAT" evidence="1">
    <location>
        <begin position="933"/>
        <end position="1230"/>
    </location>
</feature>
<gene>
    <name evidence="2" type="ORF">Aple_069120</name>
</gene>
<proteinExistence type="predicted"/>
<reference evidence="2 3" key="1">
    <citation type="submission" date="2019-10" db="EMBL/GenBank/DDBJ databases">
        <title>Whole genome shotgun sequence of Acrocarpospora pleiomorpha NBRC 16267.</title>
        <authorList>
            <person name="Ichikawa N."/>
            <person name="Kimura A."/>
            <person name="Kitahashi Y."/>
            <person name="Komaki H."/>
            <person name="Oguchi A."/>
        </authorList>
    </citation>
    <scope>NUCLEOTIDE SEQUENCE [LARGE SCALE GENOMIC DNA]</scope>
    <source>
        <strain evidence="2 3">NBRC 16267</strain>
    </source>
</reference>
<evidence type="ECO:0000313" key="3">
    <source>
        <dbReference type="Proteomes" id="UP000377595"/>
    </source>
</evidence>